<gene>
    <name evidence="8" type="ORF">BDV96DRAFT_236423</name>
</gene>
<feature type="compositionally biased region" description="Basic and acidic residues" evidence="6">
    <location>
        <begin position="255"/>
        <end position="271"/>
    </location>
</feature>
<feature type="region of interest" description="Disordered" evidence="6">
    <location>
        <begin position="294"/>
        <end position="338"/>
    </location>
</feature>
<evidence type="ECO:0000313" key="8">
    <source>
        <dbReference type="EMBL" id="KAF2109449.1"/>
    </source>
</evidence>
<dbReference type="SUPFAM" id="SSF144083">
    <property type="entry name" value="Magnesium transport protein CorA, transmembrane region"/>
    <property type="match status" value="1"/>
</dbReference>
<evidence type="ECO:0000256" key="7">
    <source>
        <dbReference type="SAM" id="Phobius"/>
    </source>
</evidence>
<dbReference type="AlphaFoldDB" id="A0A6A5YQD6"/>
<dbReference type="Proteomes" id="UP000799770">
    <property type="component" value="Unassembled WGS sequence"/>
</dbReference>
<name>A0A6A5YQD6_9PLEO</name>
<feature type="coiled-coil region" evidence="5">
    <location>
        <begin position="603"/>
        <end position="643"/>
    </location>
</feature>
<evidence type="ECO:0000256" key="3">
    <source>
        <dbReference type="ARBA" id="ARBA00022989"/>
    </source>
</evidence>
<dbReference type="Pfam" id="PF01544">
    <property type="entry name" value="CorA"/>
    <property type="match status" value="1"/>
</dbReference>
<feature type="region of interest" description="Disordered" evidence="6">
    <location>
        <begin position="237"/>
        <end position="271"/>
    </location>
</feature>
<dbReference type="PROSITE" id="PS51257">
    <property type="entry name" value="PROKAR_LIPOPROTEIN"/>
    <property type="match status" value="1"/>
</dbReference>
<dbReference type="GO" id="GO:0015095">
    <property type="term" value="F:magnesium ion transmembrane transporter activity"/>
    <property type="evidence" value="ECO:0007669"/>
    <property type="project" value="TreeGrafter"/>
</dbReference>
<dbReference type="GO" id="GO:0015087">
    <property type="term" value="F:cobalt ion transmembrane transporter activity"/>
    <property type="evidence" value="ECO:0007669"/>
    <property type="project" value="TreeGrafter"/>
</dbReference>
<dbReference type="EMBL" id="ML977342">
    <property type="protein sequence ID" value="KAF2109449.1"/>
    <property type="molecule type" value="Genomic_DNA"/>
</dbReference>
<feature type="compositionally biased region" description="Polar residues" evidence="6">
    <location>
        <begin position="294"/>
        <end position="312"/>
    </location>
</feature>
<dbReference type="GO" id="GO:0050897">
    <property type="term" value="F:cobalt ion binding"/>
    <property type="evidence" value="ECO:0007669"/>
    <property type="project" value="TreeGrafter"/>
</dbReference>
<proteinExistence type="predicted"/>
<evidence type="ECO:0000256" key="5">
    <source>
        <dbReference type="SAM" id="Coils"/>
    </source>
</evidence>
<keyword evidence="9" id="KW-1185">Reference proteome</keyword>
<comment type="subcellular location">
    <subcellularLocation>
        <location evidence="1">Cell membrane</location>
        <topology evidence="1">Multi-pass membrane protein</topology>
    </subcellularLocation>
</comment>
<protein>
    <submittedName>
        <fullName evidence="8">Cora-like Mg2+ transporter protein-domain-containing protein</fullName>
    </submittedName>
</protein>
<sequence>MIKRIARRVRKENEKPLHGHNTSGGCYMREFATQDMIRQKQSSLSHLNKKVTMIGLPHFLLDDYHGRVRLHSTTEHPPLTLLQSESASAPPDRDLQQAVCSITGPHDDRIFYVSRLWCFILNDDLLVTCSQVSEQSLLGDTIVMSKEPTRGTPFIRVTDGGNCLWQLGLQECQTWLGFTSHFMEISSASADFGHRFEDHFVVTMNGRSVTSENWAKVLKVASERTVQLVLLRRSMGPQPISEDHSMSDESSVTSESHDVLPSDLENVEKPSEGIDLSNLDADLDAIIAAKFSIPSNAPSPGSSTLTNTQTLQPLHPNPSTSNSSRRSQPAGDEESPDHSLFRALHWAAMLEEPAKKSATDNEQEPGQAQEVAGYLGKMHQQLSRQSIYQRCPEQSLQTVTRYVLLATYEESTDGYRDDLSILDQFFTAAAQVFELFLPLDSDATVATKYWGSVYSIIRNYAASKTHQKESPNQIDKQFLGIYHVTKNFKRLAQLAFVIQYDLSDGRGPAPGSFALPIEFRKAWEQCLLYLARHRNRKDSFYDRQRHAEKCKNLLRRARRSLWKAVVGTHVSMKEIVPPTALLSVIIKNALQDVSKDSNALDIADVYDQSYKRLEAEVKSARMKRTYRARIVQLQQELAAVSATLDSQRTVIQELYALLEQQSTGWSSIHSDILDGVPKREMLVIQESIAHVNDRAKLISDITDNLAALETWVTHEMILTKDRHDNAIYAFTIVTVIFLPLSFVCSFLGMNTADVRNMQSGQWVFWAAAIPLTVTVVLLTLIWTDELRHLMEKVSGGIRNRRDSYSAKRKTKVIPKGKSGVISKIPLATEKFASIPMASALPGPRGGSTSDPWNKPYRRTPTFKSMAG</sequence>
<feature type="compositionally biased region" description="Basic residues" evidence="6">
    <location>
        <begin position="1"/>
        <end position="10"/>
    </location>
</feature>
<keyword evidence="3 7" id="KW-1133">Transmembrane helix</keyword>
<keyword evidence="2 7" id="KW-0812">Transmembrane</keyword>
<feature type="transmembrane region" description="Helical" evidence="7">
    <location>
        <begin position="762"/>
        <end position="782"/>
    </location>
</feature>
<keyword evidence="5" id="KW-0175">Coiled coil</keyword>
<dbReference type="Gene3D" id="1.20.58.340">
    <property type="entry name" value="Magnesium transport protein CorA, transmembrane region"/>
    <property type="match status" value="1"/>
</dbReference>
<evidence type="ECO:0000256" key="4">
    <source>
        <dbReference type="ARBA" id="ARBA00023136"/>
    </source>
</evidence>
<reference evidence="8" key="1">
    <citation type="journal article" date="2020" name="Stud. Mycol.">
        <title>101 Dothideomycetes genomes: a test case for predicting lifestyles and emergence of pathogens.</title>
        <authorList>
            <person name="Haridas S."/>
            <person name="Albert R."/>
            <person name="Binder M."/>
            <person name="Bloem J."/>
            <person name="Labutti K."/>
            <person name="Salamov A."/>
            <person name="Andreopoulos B."/>
            <person name="Baker S."/>
            <person name="Barry K."/>
            <person name="Bills G."/>
            <person name="Bluhm B."/>
            <person name="Cannon C."/>
            <person name="Castanera R."/>
            <person name="Culley D."/>
            <person name="Daum C."/>
            <person name="Ezra D."/>
            <person name="Gonzalez J."/>
            <person name="Henrissat B."/>
            <person name="Kuo A."/>
            <person name="Liang C."/>
            <person name="Lipzen A."/>
            <person name="Lutzoni F."/>
            <person name="Magnuson J."/>
            <person name="Mondo S."/>
            <person name="Nolan M."/>
            <person name="Ohm R."/>
            <person name="Pangilinan J."/>
            <person name="Park H.-J."/>
            <person name="Ramirez L."/>
            <person name="Alfaro M."/>
            <person name="Sun H."/>
            <person name="Tritt A."/>
            <person name="Yoshinaga Y."/>
            <person name="Zwiers L.-H."/>
            <person name="Turgeon B."/>
            <person name="Goodwin S."/>
            <person name="Spatafora J."/>
            <person name="Crous P."/>
            <person name="Grigoriev I."/>
        </authorList>
    </citation>
    <scope>NUCLEOTIDE SEQUENCE</scope>
    <source>
        <strain evidence="8">CBS 627.86</strain>
    </source>
</reference>
<feature type="region of interest" description="Disordered" evidence="6">
    <location>
        <begin position="837"/>
        <end position="867"/>
    </location>
</feature>
<evidence type="ECO:0000256" key="2">
    <source>
        <dbReference type="ARBA" id="ARBA00022692"/>
    </source>
</evidence>
<evidence type="ECO:0000313" key="9">
    <source>
        <dbReference type="Proteomes" id="UP000799770"/>
    </source>
</evidence>
<evidence type="ECO:0000256" key="1">
    <source>
        <dbReference type="ARBA" id="ARBA00004651"/>
    </source>
</evidence>
<feature type="region of interest" description="Disordered" evidence="6">
    <location>
        <begin position="1"/>
        <end position="24"/>
    </location>
</feature>
<dbReference type="OrthoDB" id="5430750at2759"/>
<dbReference type="GO" id="GO:0000287">
    <property type="term" value="F:magnesium ion binding"/>
    <property type="evidence" value="ECO:0007669"/>
    <property type="project" value="TreeGrafter"/>
</dbReference>
<dbReference type="PANTHER" id="PTHR46494:SF1">
    <property type="entry name" value="CORA FAMILY METAL ION TRANSPORTER (EUROFUNG)"/>
    <property type="match status" value="1"/>
</dbReference>
<accession>A0A6A5YQD6</accession>
<feature type="transmembrane region" description="Helical" evidence="7">
    <location>
        <begin position="726"/>
        <end position="750"/>
    </location>
</feature>
<evidence type="ECO:0000256" key="6">
    <source>
        <dbReference type="SAM" id="MobiDB-lite"/>
    </source>
</evidence>
<organism evidence="8 9">
    <name type="scientific">Lophiotrema nucula</name>
    <dbReference type="NCBI Taxonomy" id="690887"/>
    <lineage>
        <taxon>Eukaryota</taxon>
        <taxon>Fungi</taxon>
        <taxon>Dikarya</taxon>
        <taxon>Ascomycota</taxon>
        <taxon>Pezizomycotina</taxon>
        <taxon>Dothideomycetes</taxon>
        <taxon>Pleosporomycetidae</taxon>
        <taxon>Pleosporales</taxon>
        <taxon>Lophiotremataceae</taxon>
        <taxon>Lophiotrema</taxon>
    </lineage>
</organism>
<dbReference type="GO" id="GO:0005886">
    <property type="term" value="C:plasma membrane"/>
    <property type="evidence" value="ECO:0007669"/>
    <property type="project" value="UniProtKB-SubCell"/>
</dbReference>
<dbReference type="PANTHER" id="PTHR46494">
    <property type="entry name" value="CORA FAMILY METAL ION TRANSPORTER (EUROFUNG)"/>
    <property type="match status" value="1"/>
</dbReference>
<feature type="compositionally biased region" description="Low complexity" evidence="6">
    <location>
        <begin position="317"/>
        <end position="327"/>
    </location>
</feature>
<dbReference type="InterPro" id="IPR045863">
    <property type="entry name" value="CorA_TM1_TM2"/>
</dbReference>
<dbReference type="InterPro" id="IPR002523">
    <property type="entry name" value="MgTranspt_CorA/ZnTranspt_ZntB"/>
</dbReference>
<keyword evidence="4 7" id="KW-0472">Membrane</keyword>